<comment type="similarity">
    <text evidence="1">Belongs to the class IV-like SAM-binding methyltransferase superfamily. RNA methyltransferase TrmH family.</text>
</comment>
<evidence type="ECO:0000256" key="1">
    <source>
        <dbReference type="ARBA" id="ARBA00007228"/>
    </source>
</evidence>
<dbReference type="EMBL" id="DTKJ01000043">
    <property type="protein sequence ID" value="HGZ11804.1"/>
    <property type="molecule type" value="Genomic_DNA"/>
</dbReference>
<evidence type="ECO:0000313" key="7">
    <source>
        <dbReference type="EMBL" id="HGZ11804.1"/>
    </source>
</evidence>
<dbReference type="InterPro" id="IPR029028">
    <property type="entry name" value="Alpha/beta_knot_MTases"/>
</dbReference>
<dbReference type="EC" id="2.1.1.200" evidence="5"/>
<evidence type="ECO:0000259" key="6">
    <source>
        <dbReference type="Pfam" id="PF00588"/>
    </source>
</evidence>
<name>A0A7C5ETE7_9BACT</name>
<keyword evidence="2 5" id="KW-0489">Methyltransferase</keyword>
<dbReference type="InterPro" id="IPR001537">
    <property type="entry name" value="SpoU_MeTrfase"/>
</dbReference>
<dbReference type="GO" id="GO:0003723">
    <property type="term" value="F:RNA binding"/>
    <property type="evidence" value="ECO:0007669"/>
    <property type="project" value="InterPro"/>
</dbReference>
<dbReference type="CDD" id="cd18093">
    <property type="entry name" value="SpoU-like_TrmJ"/>
    <property type="match status" value="1"/>
</dbReference>
<dbReference type="GO" id="GO:0002128">
    <property type="term" value="P:tRNA nucleoside ribose methylation"/>
    <property type="evidence" value="ECO:0007669"/>
    <property type="project" value="TreeGrafter"/>
</dbReference>
<dbReference type="GO" id="GO:0160206">
    <property type="term" value="F:tRNA (cytidine(32)/uridine(32)-2'-O)-methyltransferase activity"/>
    <property type="evidence" value="ECO:0007669"/>
    <property type="project" value="UniProtKB-EC"/>
</dbReference>
<dbReference type="Pfam" id="PF00588">
    <property type="entry name" value="SpoU_methylase"/>
    <property type="match status" value="1"/>
</dbReference>
<dbReference type="Gene3D" id="1.10.8.590">
    <property type="match status" value="1"/>
</dbReference>
<dbReference type="PIRSF" id="PIRSF004808">
    <property type="entry name" value="LasT"/>
    <property type="match status" value="1"/>
</dbReference>
<keyword evidence="5" id="KW-0963">Cytoplasm</keyword>
<sequence>MGQRPPKISQEAKDRVRLERVAIVLFRPQIPENIGAAARAACNMGITRLHLVQPASLDQERLRAMATPAAAHILENLRVHQDLLEALGPFHYVVGTTARLGGLRREVLSPREIAPRLIELSRHNDIALLFGPENFGLTNRELPYCHALVTIPTAECASLNLAQAVMVLAYELRVAQSPAPRYEPRLANTRELESMYAMLKETLVKINYISHQNPDYWMLNVRRLFNRHGLRAKETQVIKGICRQIDWYVRTRLKEREREAGKGELLINE</sequence>
<dbReference type="InterPro" id="IPR004384">
    <property type="entry name" value="RNA_MeTrfase_TrmJ/LasT"/>
</dbReference>
<dbReference type="PANTHER" id="PTHR42786">
    <property type="entry name" value="TRNA/RRNA METHYLTRANSFERASE"/>
    <property type="match status" value="1"/>
</dbReference>
<comment type="caution">
    <text evidence="7">The sequence shown here is derived from an EMBL/GenBank/DDBJ whole genome shotgun (WGS) entry which is preliminary data.</text>
</comment>
<comment type="subcellular location">
    <subcellularLocation>
        <location evidence="5">Cytoplasm</location>
    </subcellularLocation>
</comment>
<dbReference type="Gene3D" id="3.40.1280.10">
    <property type="match status" value="1"/>
</dbReference>
<proteinExistence type="inferred from homology"/>
<keyword evidence="5" id="KW-0819">tRNA processing</keyword>
<evidence type="ECO:0000256" key="4">
    <source>
        <dbReference type="ARBA" id="ARBA00022691"/>
    </source>
</evidence>
<dbReference type="SUPFAM" id="SSF75217">
    <property type="entry name" value="alpha/beta knot"/>
    <property type="match status" value="1"/>
</dbReference>
<dbReference type="GO" id="GO:0005829">
    <property type="term" value="C:cytosol"/>
    <property type="evidence" value="ECO:0007669"/>
    <property type="project" value="TreeGrafter"/>
</dbReference>
<comment type="subunit">
    <text evidence="5">Homodimer.</text>
</comment>
<keyword evidence="4 5" id="KW-0949">S-adenosyl-L-methionine</keyword>
<dbReference type="PANTHER" id="PTHR42786:SF2">
    <property type="entry name" value="TRNA (CYTIDINE_URIDINE-2'-O-)-METHYLTRANSFERASE TRMJ"/>
    <property type="match status" value="1"/>
</dbReference>
<dbReference type="InterPro" id="IPR029026">
    <property type="entry name" value="tRNA_m1G_MTases_N"/>
</dbReference>
<evidence type="ECO:0000256" key="3">
    <source>
        <dbReference type="ARBA" id="ARBA00022679"/>
    </source>
</evidence>
<comment type="catalytic activity">
    <reaction evidence="5">
        <text>uridine(32) in tRNA + S-adenosyl-L-methionine = 2'-O-methyluridine(32) in tRNA + S-adenosyl-L-homocysteine + H(+)</text>
        <dbReference type="Rhea" id="RHEA:42936"/>
        <dbReference type="Rhea" id="RHEA-COMP:10107"/>
        <dbReference type="Rhea" id="RHEA-COMP:10290"/>
        <dbReference type="ChEBI" id="CHEBI:15378"/>
        <dbReference type="ChEBI" id="CHEBI:57856"/>
        <dbReference type="ChEBI" id="CHEBI:59789"/>
        <dbReference type="ChEBI" id="CHEBI:65315"/>
        <dbReference type="ChEBI" id="CHEBI:74478"/>
        <dbReference type="EC" id="2.1.1.200"/>
    </reaction>
</comment>
<dbReference type="AlphaFoldDB" id="A0A7C5ETE7"/>
<comment type="function">
    <text evidence="5">Catalyzes the formation of 2'O-methylated cytidine (Cm32) or 2'O-methylated uridine (Um32) at position 32 in tRNA.</text>
</comment>
<gene>
    <name evidence="5" type="primary">trmJ</name>
    <name evidence="7" type="ORF">ENW48_06255</name>
</gene>
<comment type="catalytic activity">
    <reaction evidence="5">
        <text>cytidine(32) in tRNA + S-adenosyl-L-methionine = 2'-O-methylcytidine(32) in tRNA + S-adenosyl-L-homocysteine + H(+)</text>
        <dbReference type="Rhea" id="RHEA:42932"/>
        <dbReference type="Rhea" id="RHEA-COMP:10288"/>
        <dbReference type="Rhea" id="RHEA-COMP:10289"/>
        <dbReference type="ChEBI" id="CHEBI:15378"/>
        <dbReference type="ChEBI" id="CHEBI:57856"/>
        <dbReference type="ChEBI" id="CHEBI:59789"/>
        <dbReference type="ChEBI" id="CHEBI:74495"/>
        <dbReference type="ChEBI" id="CHEBI:82748"/>
        <dbReference type="EC" id="2.1.1.200"/>
    </reaction>
</comment>
<evidence type="ECO:0000256" key="5">
    <source>
        <dbReference type="RuleBase" id="RU362024"/>
    </source>
</evidence>
<dbReference type="NCBIfam" id="TIGR00050">
    <property type="entry name" value="rRNA_methyl_1"/>
    <property type="match status" value="1"/>
</dbReference>
<protein>
    <recommendedName>
        <fullName evidence="5">tRNA (cytidine/uridine-2'-O-)-methyltransferase TrmJ</fullName>
        <ecNumber evidence="5">2.1.1.200</ecNumber>
    </recommendedName>
    <alternativeName>
        <fullName evidence="5">tRNA (cytidine(32)/uridine(32)-2'-O)-methyltransferase</fullName>
    </alternativeName>
    <alternativeName>
        <fullName evidence="5">tRNA Cm32/Um32 methyltransferase</fullName>
    </alternativeName>
</protein>
<accession>A0A7C5ETE7</accession>
<organism evidence="7">
    <name type="scientific">Desulfobacca acetoxidans</name>
    <dbReference type="NCBI Taxonomy" id="60893"/>
    <lineage>
        <taxon>Bacteria</taxon>
        <taxon>Pseudomonadati</taxon>
        <taxon>Thermodesulfobacteriota</taxon>
        <taxon>Desulfobaccia</taxon>
        <taxon>Desulfobaccales</taxon>
        <taxon>Desulfobaccaceae</taxon>
        <taxon>Desulfobacca</taxon>
    </lineage>
</organism>
<evidence type="ECO:0000256" key="2">
    <source>
        <dbReference type="ARBA" id="ARBA00022603"/>
    </source>
</evidence>
<feature type="domain" description="tRNA/rRNA methyltransferase SpoU type" evidence="6">
    <location>
        <begin position="21"/>
        <end position="170"/>
    </location>
</feature>
<keyword evidence="3 7" id="KW-0808">Transferase</keyword>
<reference evidence="7" key="1">
    <citation type="journal article" date="2020" name="mSystems">
        <title>Genome- and Community-Level Interaction Insights into Carbon Utilization and Element Cycling Functions of Hydrothermarchaeota in Hydrothermal Sediment.</title>
        <authorList>
            <person name="Zhou Z."/>
            <person name="Liu Y."/>
            <person name="Xu W."/>
            <person name="Pan J."/>
            <person name="Luo Z.H."/>
            <person name="Li M."/>
        </authorList>
    </citation>
    <scope>NUCLEOTIDE SEQUENCE [LARGE SCALE GENOMIC DNA]</scope>
    <source>
        <strain evidence="7">SpSt-853</strain>
    </source>
</reference>